<dbReference type="AlphaFoldDB" id="A0A4R4DRW1"/>
<dbReference type="OrthoDB" id="65842at2"/>
<dbReference type="RefSeq" id="WP_131854454.1">
    <property type="nucleotide sequence ID" value="NZ_SKFH01000065.1"/>
</dbReference>
<dbReference type="PANTHER" id="PTHR38567:SF1">
    <property type="entry name" value="DUF4291 DOMAIN-CONTAINING PROTEIN"/>
    <property type="match status" value="1"/>
</dbReference>
<keyword evidence="2" id="KW-1185">Reference proteome</keyword>
<dbReference type="Proteomes" id="UP000295164">
    <property type="component" value="Unassembled WGS sequence"/>
</dbReference>
<evidence type="ECO:0000313" key="1">
    <source>
        <dbReference type="EMBL" id="TCZ64240.1"/>
    </source>
</evidence>
<protein>
    <submittedName>
        <fullName evidence="1">DUF4291 domain-containing protein</fullName>
    </submittedName>
</protein>
<evidence type="ECO:0000313" key="2">
    <source>
        <dbReference type="Proteomes" id="UP000295164"/>
    </source>
</evidence>
<comment type="caution">
    <text evidence="1">The sequence shown here is derived from an EMBL/GenBank/DDBJ whole genome shotgun (WGS) entry which is preliminary data.</text>
</comment>
<gene>
    <name evidence="1" type="ORF">E0486_18250</name>
</gene>
<dbReference type="InterPro" id="IPR025633">
    <property type="entry name" value="DUF4291"/>
</dbReference>
<sequence>MKHLDLIPAEREIRAFFTSDFIRVYQAFNESIAQNAVTNQSFCNSDFKKNRTTWIKPSFCWMMYRSGWGSKQNQERILAIDIKHEGFKWAIINGCPSSFDNVAFADYNAWKKSTSLADVIIQWDPERDIHLNKLNYRTIQIGLKPRAVHLYTTEWILKITDITESAKRIKSLIDRGKLNEAEEGLPIELPYNPLDF</sequence>
<proteinExistence type="predicted"/>
<dbReference type="Pfam" id="PF14124">
    <property type="entry name" value="DUF4291"/>
    <property type="match status" value="1"/>
</dbReference>
<reference evidence="1 2" key="1">
    <citation type="submission" date="2019-03" db="EMBL/GenBank/DDBJ databases">
        <authorList>
            <person name="Kim M.K.M."/>
        </authorList>
    </citation>
    <scope>NUCLEOTIDE SEQUENCE [LARGE SCALE GENOMIC DNA]</scope>
    <source>
        <strain evidence="1 2">17J68-15</strain>
    </source>
</reference>
<dbReference type="EMBL" id="SKFH01000065">
    <property type="protein sequence ID" value="TCZ64240.1"/>
    <property type="molecule type" value="Genomic_DNA"/>
</dbReference>
<organism evidence="1 2">
    <name type="scientific">Flaviaesturariibacter aridisoli</name>
    <dbReference type="NCBI Taxonomy" id="2545761"/>
    <lineage>
        <taxon>Bacteria</taxon>
        <taxon>Pseudomonadati</taxon>
        <taxon>Bacteroidota</taxon>
        <taxon>Chitinophagia</taxon>
        <taxon>Chitinophagales</taxon>
        <taxon>Chitinophagaceae</taxon>
        <taxon>Flaviaestuariibacter</taxon>
    </lineage>
</organism>
<accession>A0A4R4DRW1</accession>
<name>A0A4R4DRW1_9BACT</name>
<dbReference type="PANTHER" id="PTHR38567">
    <property type="entry name" value="DUF4291 DOMAIN-CONTAINING PROTEIN"/>
    <property type="match status" value="1"/>
</dbReference>